<dbReference type="Pfam" id="PF00702">
    <property type="entry name" value="Hydrolase"/>
    <property type="match status" value="1"/>
</dbReference>
<comment type="caution">
    <text evidence="5">The sequence shown here is derived from an EMBL/GenBank/DDBJ whole genome shotgun (WGS) entry which is preliminary data.</text>
</comment>
<evidence type="ECO:0000256" key="4">
    <source>
        <dbReference type="ARBA" id="ARBA00022842"/>
    </source>
</evidence>
<proteinExistence type="predicted"/>
<dbReference type="SFLD" id="SFLDS00003">
    <property type="entry name" value="Haloacid_Dehalogenase"/>
    <property type="match status" value="1"/>
</dbReference>
<dbReference type="PANTHER" id="PTHR46470">
    <property type="entry name" value="N-ACYLNEURAMINATE-9-PHOSPHATASE"/>
    <property type="match status" value="1"/>
</dbReference>
<name>A0ABR7FVH7_9FIRM</name>
<keyword evidence="3 5" id="KW-0378">Hydrolase</keyword>
<dbReference type="InterPro" id="IPR051400">
    <property type="entry name" value="HAD-like_hydrolase"/>
</dbReference>
<dbReference type="InterPro" id="IPR006439">
    <property type="entry name" value="HAD-SF_hydro_IA"/>
</dbReference>
<evidence type="ECO:0000256" key="3">
    <source>
        <dbReference type="ARBA" id="ARBA00022801"/>
    </source>
</evidence>
<evidence type="ECO:0000313" key="5">
    <source>
        <dbReference type="EMBL" id="MBC5679200.1"/>
    </source>
</evidence>
<evidence type="ECO:0000313" key="6">
    <source>
        <dbReference type="Proteomes" id="UP000635828"/>
    </source>
</evidence>
<keyword evidence="6" id="KW-1185">Reference proteome</keyword>
<dbReference type="NCBIfam" id="TIGR01549">
    <property type="entry name" value="HAD-SF-IA-v1"/>
    <property type="match status" value="1"/>
</dbReference>
<evidence type="ECO:0000256" key="2">
    <source>
        <dbReference type="ARBA" id="ARBA00022723"/>
    </source>
</evidence>
<comment type="cofactor">
    <cofactor evidence="1">
        <name>Mg(2+)</name>
        <dbReference type="ChEBI" id="CHEBI:18420"/>
    </cofactor>
</comment>
<dbReference type="EMBL" id="JACOOS010000035">
    <property type="protein sequence ID" value="MBC5679200.1"/>
    <property type="molecule type" value="Genomic_DNA"/>
</dbReference>
<keyword evidence="2" id="KW-0479">Metal-binding</keyword>
<sequence>MLAILFDVDDTLYDVSIPFCSACEKVFKERYSIPSMDLFLAGRIHDVPVIERIRKAFRKFGIQITESEVMEFHEVYRIEQTKITLTEGMKNILEFCRQKGIFTGVITNGFSRAQWNKVKNLHLEAWIPDSRIIVSGDEGVRKPDPGIFKLAEQRFGLDRKDTWFIGDTYATDISGAINAGWNSIWLNRRQDILPDGKVSPDYTVSDEKGLFNILHSKWSD</sequence>
<protein>
    <submittedName>
        <fullName evidence="5">HAD family hydrolase</fullName>
    </submittedName>
</protein>
<dbReference type="SUPFAM" id="SSF56784">
    <property type="entry name" value="HAD-like"/>
    <property type="match status" value="1"/>
</dbReference>
<dbReference type="Gene3D" id="1.20.120.710">
    <property type="entry name" value="Haloacid dehalogenase hydrolase-like domain"/>
    <property type="match status" value="1"/>
</dbReference>
<dbReference type="RefSeq" id="WP_024727604.1">
    <property type="nucleotide sequence ID" value="NZ_JACOOS010000035.1"/>
</dbReference>
<accession>A0ABR7FVH7</accession>
<dbReference type="InterPro" id="IPR023214">
    <property type="entry name" value="HAD_sf"/>
</dbReference>
<dbReference type="PRINTS" id="PR00413">
    <property type="entry name" value="HADHALOGNASE"/>
</dbReference>
<dbReference type="PANTHER" id="PTHR46470:SF2">
    <property type="entry name" value="GLYCERALDEHYDE 3-PHOSPHATE PHOSPHATASE"/>
    <property type="match status" value="1"/>
</dbReference>
<reference evidence="5 6" key="1">
    <citation type="submission" date="2020-08" db="EMBL/GenBank/DDBJ databases">
        <title>Genome public.</title>
        <authorList>
            <person name="Liu C."/>
            <person name="Sun Q."/>
        </authorList>
    </citation>
    <scope>NUCLEOTIDE SEQUENCE [LARGE SCALE GENOMIC DNA]</scope>
    <source>
        <strain evidence="5 6">NSJ-7</strain>
    </source>
</reference>
<keyword evidence="4" id="KW-0460">Magnesium</keyword>
<dbReference type="Proteomes" id="UP000635828">
    <property type="component" value="Unassembled WGS sequence"/>
</dbReference>
<dbReference type="Gene3D" id="3.40.50.1000">
    <property type="entry name" value="HAD superfamily/HAD-like"/>
    <property type="match status" value="1"/>
</dbReference>
<dbReference type="GO" id="GO:0016787">
    <property type="term" value="F:hydrolase activity"/>
    <property type="evidence" value="ECO:0007669"/>
    <property type="project" value="UniProtKB-KW"/>
</dbReference>
<organism evidence="5 6">
    <name type="scientific">Anaerostipes hominis</name>
    <name type="common">ex Liu et al. 2021</name>
    <dbReference type="NCBI Taxonomy" id="2763018"/>
    <lineage>
        <taxon>Bacteria</taxon>
        <taxon>Bacillati</taxon>
        <taxon>Bacillota</taxon>
        <taxon>Clostridia</taxon>
        <taxon>Lachnospirales</taxon>
        <taxon>Lachnospiraceae</taxon>
        <taxon>Anaerostipes</taxon>
    </lineage>
</organism>
<evidence type="ECO:0000256" key="1">
    <source>
        <dbReference type="ARBA" id="ARBA00001946"/>
    </source>
</evidence>
<dbReference type="SFLD" id="SFLDG01129">
    <property type="entry name" value="C1.5:_HAD__Beta-PGM__Phosphata"/>
    <property type="match status" value="1"/>
</dbReference>
<dbReference type="InterPro" id="IPR036412">
    <property type="entry name" value="HAD-like_sf"/>
</dbReference>
<gene>
    <name evidence="5" type="ORF">H8S22_17135</name>
</gene>